<dbReference type="AlphaFoldDB" id="A0A6N9NP63"/>
<feature type="domain" description="Integrase catalytic" evidence="1">
    <location>
        <begin position="3"/>
        <end position="65"/>
    </location>
</feature>
<dbReference type="InterPro" id="IPR012337">
    <property type="entry name" value="RNaseH-like_sf"/>
</dbReference>
<organism evidence="2 3">
    <name type="scientific">Acidiluteibacter ferrifornacis</name>
    <dbReference type="NCBI Taxonomy" id="2692424"/>
    <lineage>
        <taxon>Bacteria</taxon>
        <taxon>Pseudomonadati</taxon>
        <taxon>Bacteroidota</taxon>
        <taxon>Flavobacteriia</taxon>
        <taxon>Flavobacteriales</taxon>
        <taxon>Cryomorphaceae</taxon>
        <taxon>Acidiluteibacter</taxon>
    </lineage>
</organism>
<dbReference type="InterPro" id="IPR036397">
    <property type="entry name" value="RNaseH_sf"/>
</dbReference>
<protein>
    <submittedName>
        <fullName evidence="2">Transposase</fullName>
    </submittedName>
</protein>
<keyword evidence="3" id="KW-1185">Reference proteome</keyword>
<dbReference type="EMBL" id="WWNE01000012">
    <property type="protein sequence ID" value="NBG66897.1"/>
    <property type="molecule type" value="Genomic_DNA"/>
</dbReference>
<sequence>MHISITEECHCSKNAVAERVNGILIEEFHLVECFTNLEHAKRAVKNAIKIYNNKRMHLSLNFKTPDMVDKLNLN</sequence>
<dbReference type="Gene3D" id="3.30.420.10">
    <property type="entry name" value="Ribonuclease H-like superfamily/Ribonuclease H"/>
    <property type="match status" value="1"/>
</dbReference>
<dbReference type="GO" id="GO:0015074">
    <property type="term" value="P:DNA integration"/>
    <property type="evidence" value="ECO:0007669"/>
    <property type="project" value="InterPro"/>
</dbReference>
<dbReference type="Pfam" id="PF13683">
    <property type="entry name" value="rve_3"/>
    <property type="match status" value="1"/>
</dbReference>
<name>A0A6N9NP63_9FLAO</name>
<dbReference type="Proteomes" id="UP000470771">
    <property type="component" value="Unassembled WGS sequence"/>
</dbReference>
<dbReference type="PANTHER" id="PTHR46889">
    <property type="entry name" value="TRANSPOSASE INSF FOR INSERTION SEQUENCE IS3B-RELATED"/>
    <property type="match status" value="1"/>
</dbReference>
<evidence type="ECO:0000313" key="2">
    <source>
        <dbReference type="EMBL" id="NBG66897.1"/>
    </source>
</evidence>
<evidence type="ECO:0000313" key="3">
    <source>
        <dbReference type="Proteomes" id="UP000470771"/>
    </source>
</evidence>
<dbReference type="PANTHER" id="PTHR46889:SF5">
    <property type="entry name" value="INTEGRASE PROTEIN"/>
    <property type="match status" value="1"/>
</dbReference>
<gene>
    <name evidence="2" type="ORF">GQN54_12285</name>
</gene>
<dbReference type="SUPFAM" id="SSF53098">
    <property type="entry name" value="Ribonuclease H-like"/>
    <property type="match status" value="1"/>
</dbReference>
<dbReference type="RefSeq" id="WP_160634123.1">
    <property type="nucleotide sequence ID" value="NZ_WWNE01000012.1"/>
</dbReference>
<accession>A0A6N9NP63</accession>
<dbReference type="InterPro" id="IPR001584">
    <property type="entry name" value="Integrase_cat-core"/>
</dbReference>
<comment type="caution">
    <text evidence="2">The sequence shown here is derived from an EMBL/GenBank/DDBJ whole genome shotgun (WGS) entry which is preliminary data.</text>
</comment>
<dbReference type="InterPro" id="IPR050900">
    <property type="entry name" value="Transposase_IS3/IS150/IS904"/>
</dbReference>
<evidence type="ECO:0000259" key="1">
    <source>
        <dbReference type="Pfam" id="PF13683"/>
    </source>
</evidence>
<proteinExistence type="predicted"/>
<reference evidence="2 3" key="1">
    <citation type="submission" date="2019-12" db="EMBL/GenBank/DDBJ databases">
        <authorList>
            <person name="Zhao J."/>
        </authorList>
    </citation>
    <scope>NUCLEOTIDE SEQUENCE [LARGE SCALE GENOMIC DNA]</scope>
    <source>
        <strain evidence="2 3">S-15</strain>
    </source>
</reference>
<dbReference type="GO" id="GO:0003676">
    <property type="term" value="F:nucleic acid binding"/>
    <property type="evidence" value="ECO:0007669"/>
    <property type="project" value="InterPro"/>
</dbReference>